<dbReference type="GeneID" id="96083316"/>
<reference evidence="2 3" key="1">
    <citation type="submission" date="2024-09" db="EMBL/GenBank/DDBJ databases">
        <title>T2T genomes of carrot and Alternaria dauci and their utility for understanding host-pathogen interaction during carrot leaf blight disease.</title>
        <authorList>
            <person name="Liu W."/>
            <person name="Xu S."/>
            <person name="Ou C."/>
            <person name="Liu X."/>
            <person name="Zhuang F."/>
            <person name="Deng X.W."/>
        </authorList>
    </citation>
    <scope>NUCLEOTIDE SEQUENCE [LARGE SCALE GENOMIC DNA]</scope>
    <source>
        <strain evidence="2 3">A2016</strain>
    </source>
</reference>
<dbReference type="Proteomes" id="UP001578633">
    <property type="component" value="Chromosome 2"/>
</dbReference>
<gene>
    <name evidence="2" type="ORF">ACET3X_002994</name>
</gene>
<protein>
    <submittedName>
        <fullName evidence="2">Uncharacterized protein</fullName>
    </submittedName>
</protein>
<dbReference type="RefSeq" id="XP_069309541.1">
    <property type="nucleotide sequence ID" value="XM_069449798.1"/>
</dbReference>
<evidence type="ECO:0000313" key="2">
    <source>
        <dbReference type="EMBL" id="KAL1798957.1"/>
    </source>
</evidence>
<proteinExistence type="predicted"/>
<dbReference type="EMBL" id="JBHGVX010000002">
    <property type="protein sequence ID" value="KAL1798957.1"/>
    <property type="molecule type" value="Genomic_DNA"/>
</dbReference>
<accession>A0ABR3URM2</accession>
<evidence type="ECO:0000313" key="3">
    <source>
        <dbReference type="Proteomes" id="UP001578633"/>
    </source>
</evidence>
<sequence length="180" mass="20884">MEGPTANPSEKKRQAPEKADTRSTKQRDEASVRNQNKDKLYLSMSDPASRISFHFYGYDGKKFPGNVLAGGNISRIRWEYLWGYTTTNETDQRKAIRLLGKWLFLEKKPDLLIICPFDEEDEAAIDKLIGRIRKQHGQNLSFDEVERPYTSEALERTMMETPPFHTQEKANELVKKPVYL</sequence>
<comment type="caution">
    <text evidence="2">The sequence shown here is derived from an EMBL/GenBank/DDBJ whole genome shotgun (WGS) entry which is preliminary data.</text>
</comment>
<feature type="region of interest" description="Disordered" evidence="1">
    <location>
        <begin position="1"/>
        <end position="39"/>
    </location>
</feature>
<keyword evidence="3" id="KW-1185">Reference proteome</keyword>
<name>A0ABR3URM2_9PLEO</name>
<feature type="compositionally biased region" description="Basic and acidic residues" evidence="1">
    <location>
        <begin position="9"/>
        <end position="39"/>
    </location>
</feature>
<organism evidence="2 3">
    <name type="scientific">Alternaria dauci</name>
    <dbReference type="NCBI Taxonomy" id="48095"/>
    <lineage>
        <taxon>Eukaryota</taxon>
        <taxon>Fungi</taxon>
        <taxon>Dikarya</taxon>
        <taxon>Ascomycota</taxon>
        <taxon>Pezizomycotina</taxon>
        <taxon>Dothideomycetes</taxon>
        <taxon>Pleosporomycetidae</taxon>
        <taxon>Pleosporales</taxon>
        <taxon>Pleosporineae</taxon>
        <taxon>Pleosporaceae</taxon>
        <taxon>Alternaria</taxon>
        <taxon>Alternaria sect. Porri</taxon>
    </lineage>
</organism>
<evidence type="ECO:0000256" key="1">
    <source>
        <dbReference type="SAM" id="MobiDB-lite"/>
    </source>
</evidence>